<keyword evidence="3" id="KW-1185">Reference proteome</keyword>
<feature type="domain" description="CHAD" evidence="1">
    <location>
        <begin position="18"/>
        <end position="305"/>
    </location>
</feature>
<evidence type="ECO:0000259" key="1">
    <source>
        <dbReference type="PROSITE" id="PS51708"/>
    </source>
</evidence>
<evidence type="ECO:0000313" key="2">
    <source>
        <dbReference type="EMBL" id="MCV2367800.1"/>
    </source>
</evidence>
<dbReference type="RefSeq" id="WP_263570426.1">
    <property type="nucleotide sequence ID" value="NZ_JAJIRN010000003.1"/>
</dbReference>
<dbReference type="Pfam" id="PF05235">
    <property type="entry name" value="CHAD"/>
    <property type="match status" value="1"/>
</dbReference>
<comment type="caution">
    <text evidence="2">The sequence shown here is derived from an EMBL/GenBank/DDBJ whole genome shotgun (WGS) entry which is preliminary data.</text>
</comment>
<proteinExistence type="predicted"/>
<dbReference type="EMBL" id="JAJIRN010000003">
    <property type="protein sequence ID" value="MCV2367800.1"/>
    <property type="molecule type" value="Genomic_DNA"/>
</dbReference>
<name>A0ABT2YCN2_9BURK</name>
<dbReference type="PANTHER" id="PTHR39339:SF1">
    <property type="entry name" value="CHAD DOMAIN-CONTAINING PROTEIN"/>
    <property type="match status" value="1"/>
</dbReference>
<dbReference type="PANTHER" id="PTHR39339">
    <property type="entry name" value="SLR1444 PROTEIN"/>
    <property type="match status" value="1"/>
</dbReference>
<dbReference type="PROSITE" id="PS51708">
    <property type="entry name" value="CHAD"/>
    <property type="match status" value="1"/>
</dbReference>
<evidence type="ECO:0000313" key="3">
    <source>
        <dbReference type="Proteomes" id="UP001209701"/>
    </source>
</evidence>
<reference evidence="2 3" key="1">
    <citation type="submission" date="2021-11" db="EMBL/GenBank/DDBJ databases">
        <authorList>
            <person name="Liang Q."/>
            <person name="Mou H."/>
            <person name="Liu Z."/>
        </authorList>
    </citation>
    <scope>NUCLEOTIDE SEQUENCE [LARGE SCALE GENOMIC DNA]</scope>
    <source>
        <strain evidence="2 3">CHU3</strain>
    </source>
</reference>
<dbReference type="InterPro" id="IPR038186">
    <property type="entry name" value="CHAD_dom_sf"/>
</dbReference>
<dbReference type="SMART" id="SM00880">
    <property type="entry name" value="CHAD"/>
    <property type="match status" value="1"/>
</dbReference>
<dbReference type="Proteomes" id="UP001209701">
    <property type="component" value="Unassembled WGS sequence"/>
</dbReference>
<sequence length="307" mass="33868">MPKSLEPSKATEIKFRAGITLEQGFVTIARNCLKQMRANEAGLRGSVDPEFVHQMRVGLRRLRSGLSLFKPWIALPPGLADEIEWLSQSLGKARDAEVLAATTLPALIAACPDESLNALQKAALTLARRRRRAAVLALNSARYRTLMGRLEQWLKAAAWRADCPCQEELDAELAPAAASMLRRRKKKMQACAMALQEQAGGDARHRLRIAVKKLRYATEFFRSIEAKKAIARLARLSDLQELLGQLNDAEVARTLLLDLGQAQASLLAPAAFARGVLWAQSQQQIAHLGPLLRGPVPDQERPALRAH</sequence>
<protein>
    <submittedName>
        <fullName evidence="2">CHAD domain-containing protein</fullName>
    </submittedName>
</protein>
<accession>A0ABT2YCN2</accession>
<dbReference type="InterPro" id="IPR007899">
    <property type="entry name" value="CHAD_dom"/>
</dbReference>
<gene>
    <name evidence="2" type="ORF">LNV07_06790</name>
</gene>
<dbReference type="Gene3D" id="1.40.20.10">
    <property type="entry name" value="CHAD domain"/>
    <property type="match status" value="1"/>
</dbReference>
<organism evidence="2 3">
    <name type="scientific">Roseateles oligotrophus</name>
    <dbReference type="NCBI Taxonomy" id="1769250"/>
    <lineage>
        <taxon>Bacteria</taxon>
        <taxon>Pseudomonadati</taxon>
        <taxon>Pseudomonadota</taxon>
        <taxon>Betaproteobacteria</taxon>
        <taxon>Burkholderiales</taxon>
        <taxon>Sphaerotilaceae</taxon>
        <taxon>Roseateles</taxon>
    </lineage>
</organism>